<dbReference type="InterPro" id="IPR032508">
    <property type="entry name" value="FecR_C"/>
</dbReference>
<feature type="domain" description="Protein FecR C-terminal" evidence="3">
    <location>
        <begin position="287"/>
        <end position="354"/>
    </location>
</feature>
<sequence length="357" mass="41303">MESENFQVEDFLKNEEFKRWVKNPDAESEIFWKSWMNSHPEQRENMMAAREILMAISFEAVEPEKDDYDDVLHSILKEDKRNKVSPGKHYLDTMDAPNTSRVWLRVAAVALLLLVTALIYNKYRTQDGDASEVIVTNITKSNPKGQKSMISLPDGTVLWLNSESSITYPEKFSSKDRIVKLDGEAFFEVARNVEKPFSVQVNNLEVTALGTSFNINAFPDDLDIKVSLVTGKVVVKDVTSIGNQHDAGENGIVLDPGEKLLYNRKNLSFSKAEYDYREDIAWKQGILYFNNASFDIVKRKLERWFNVKIILKNKLREEWNFSGEFQRESLDRILERIGFVEDFTFEIIDNQVLIKFN</sequence>
<dbReference type="InterPro" id="IPR006860">
    <property type="entry name" value="FecR"/>
</dbReference>
<keyword evidence="1" id="KW-1133">Transmembrane helix</keyword>
<evidence type="ECO:0000256" key="1">
    <source>
        <dbReference type="SAM" id="Phobius"/>
    </source>
</evidence>
<dbReference type="PANTHER" id="PTHR30273:SF2">
    <property type="entry name" value="PROTEIN FECR"/>
    <property type="match status" value="1"/>
</dbReference>
<dbReference type="RefSeq" id="WP_346750096.1">
    <property type="nucleotide sequence ID" value="NZ_JAUJEA010000001.1"/>
</dbReference>
<feature type="domain" description="FecR protein" evidence="2">
    <location>
        <begin position="144"/>
        <end position="233"/>
    </location>
</feature>
<evidence type="ECO:0000259" key="3">
    <source>
        <dbReference type="Pfam" id="PF16344"/>
    </source>
</evidence>
<dbReference type="InterPro" id="IPR012373">
    <property type="entry name" value="Ferrdict_sens_TM"/>
</dbReference>
<gene>
    <name evidence="4" type="ORF">QQ008_01820</name>
</gene>
<organism evidence="4 5">
    <name type="scientific">Splendidivirga corallicola</name>
    <dbReference type="NCBI Taxonomy" id="3051826"/>
    <lineage>
        <taxon>Bacteria</taxon>
        <taxon>Pseudomonadati</taxon>
        <taxon>Bacteroidota</taxon>
        <taxon>Cytophagia</taxon>
        <taxon>Cytophagales</taxon>
        <taxon>Splendidivirgaceae</taxon>
        <taxon>Splendidivirga</taxon>
    </lineage>
</organism>
<feature type="transmembrane region" description="Helical" evidence="1">
    <location>
        <begin position="102"/>
        <end position="120"/>
    </location>
</feature>
<dbReference type="Pfam" id="PF04773">
    <property type="entry name" value="FecR"/>
    <property type="match status" value="1"/>
</dbReference>
<proteinExistence type="predicted"/>
<dbReference type="Gene3D" id="2.60.120.1440">
    <property type="match status" value="1"/>
</dbReference>
<evidence type="ECO:0000313" key="4">
    <source>
        <dbReference type="EMBL" id="MDN5200069.1"/>
    </source>
</evidence>
<dbReference type="EMBL" id="JAUJEA010000001">
    <property type="protein sequence ID" value="MDN5200069.1"/>
    <property type="molecule type" value="Genomic_DNA"/>
</dbReference>
<dbReference type="Proteomes" id="UP001172082">
    <property type="component" value="Unassembled WGS sequence"/>
</dbReference>
<name>A0ABT8KII5_9BACT</name>
<accession>A0ABT8KII5</accession>
<evidence type="ECO:0000313" key="5">
    <source>
        <dbReference type="Proteomes" id="UP001172082"/>
    </source>
</evidence>
<dbReference type="Gene3D" id="3.55.50.30">
    <property type="match status" value="1"/>
</dbReference>
<dbReference type="Pfam" id="PF16344">
    <property type="entry name" value="FecR_C"/>
    <property type="match status" value="1"/>
</dbReference>
<dbReference type="PANTHER" id="PTHR30273">
    <property type="entry name" value="PERIPLASMIC SIGNAL SENSOR AND SIGMA FACTOR ACTIVATOR FECR-RELATED"/>
    <property type="match status" value="1"/>
</dbReference>
<evidence type="ECO:0000259" key="2">
    <source>
        <dbReference type="Pfam" id="PF04773"/>
    </source>
</evidence>
<dbReference type="PIRSF" id="PIRSF018266">
    <property type="entry name" value="FecR"/>
    <property type="match status" value="1"/>
</dbReference>
<reference evidence="4" key="1">
    <citation type="submission" date="2023-06" db="EMBL/GenBank/DDBJ databases">
        <title>Genomic of Parafulvivirga corallium.</title>
        <authorList>
            <person name="Wang G."/>
        </authorList>
    </citation>
    <scope>NUCLEOTIDE SEQUENCE</scope>
    <source>
        <strain evidence="4">BMA10</strain>
    </source>
</reference>
<keyword evidence="1" id="KW-0812">Transmembrane</keyword>
<keyword evidence="1" id="KW-0472">Membrane</keyword>
<protein>
    <submittedName>
        <fullName evidence="4">FecR family protein</fullName>
    </submittedName>
</protein>
<comment type="caution">
    <text evidence="4">The sequence shown here is derived from an EMBL/GenBank/DDBJ whole genome shotgun (WGS) entry which is preliminary data.</text>
</comment>
<keyword evidence="5" id="KW-1185">Reference proteome</keyword>